<feature type="domain" description="Large ribosomal subunit protein eL20" evidence="5">
    <location>
        <begin position="7"/>
        <end position="128"/>
    </location>
</feature>
<organism evidence="6 7">
    <name type="scientific">Capsaspora owczarzaki (strain ATCC 30864)</name>
    <dbReference type="NCBI Taxonomy" id="595528"/>
    <lineage>
        <taxon>Eukaryota</taxon>
        <taxon>Filasterea</taxon>
        <taxon>Capsaspora</taxon>
    </lineage>
</organism>
<keyword evidence="2 4" id="KW-0689">Ribosomal protein</keyword>
<dbReference type="GO" id="GO:0003735">
    <property type="term" value="F:structural constituent of ribosome"/>
    <property type="evidence" value="ECO:0007669"/>
    <property type="project" value="InterPro"/>
</dbReference>
<gene>
    <name evidence="6" type="ORF">CAOG_000440</name>
</gene>
<dbReference type="PIRSF" id="PIRSF002190">
    <property type="entry name" value="Ribosomal_L18a"/>
    <property type="match status" value="1"/>
</dbReference>
<evidence type="ECO:0000256" key="3">
    <source>
        <dbReference type="ARBA" id="ARBA00023274"/>
    </source>
</evidence>
<reference evidence="7" key="1">
    <citation type="submission" date="2011-02" db="EMBL/GenBank/DDBJ databases">
        <title>The Genome Sequence of Capsaspora owczarzaki ATCC 30864.</title>
        <authorList>
            <person name="Russ C."/>
            <person name="Cuomo C."/>
            <person name="Burger G."/>
            <person name="Gray M.W."/>
            <person name="Holland P.W.H."/>
            <person name="King N."/>
            <person name="Lang F.B.F."/>
            <person name="Roger A.J."/>
            <person name="Ruiz-Trillo I."/>
            <person name="Young S.K."/>
            <person name="Zeng Q."/>
            <person name="Gargeya S."/>
            <person name="Alvarado L."/>
            <person name="Berlin A."/>
            <person name="Chapman S.B."/>
            <person name="Chen Z."/>
            <person name="Freedman E."/>
            <person name="Gellesch M."/>
            <person name="Goldberg J."/>
            <person name="Griggs A."/>
            <person name="Gujja S."/>
            <person name="Heilman E."/>
            <person name="Heiman D."/>
            <person name="Howarth C."/>
            <person name="Mehta T."/>
            <person name="Neiman D."/>
            <person name="Pearson M."/>
            <person name="Roberts A."/>
            <person name="Saif S."/>
            <person name="Shea T."/>
            <person name="Shenoy N."/>
            <person name="Sisk P."/>
            <person name="Stolte C."/>
            <person name="Sykes S."/>
            <person name="White J."/>
            <person name="Yandava C."/>
            <person name="Haas B."/>
            <person name="Nusbaum C."/>
            <person name="Birren B."/>
        </authorList>
    </citation>
    <scope>NUCLEOTIDE SEQUENCE</scope>
    <source>
        <strain evidence="7">ATCC 30864</strain>
    </source>
</reference>
<dbReference type="SUPFAM" id="SSF160374">
    <property type="entry name" value="RplX-like"/>
    <property type="match status" value="1"/>
</dbReference>
<dbReference type="Gene3D" id="3.10.20.10">
    <property type="match status" value="2"/>
</dbReference>
<dbReference type="STRING" id="595528.A0A0D2X0D4"/>
<dbReference type="InParanoid" id="A0A0D2X0D4"/>
<dbReference type="AlphaFoldDB" id="A0A0D2X0D4"/>
<keyword evidence="3 4" id="KW-0687">Ribonucleoprotein</keyword>
<dbReference type="GO" id="GO:0005840">
    <property type="term" value="C:ribosome"/>
    <property type="evidence" value="ECO:0007669"/>
    <property type="project" value="UniProtKB-KW"/>
</dbReference>
<dbReference type="HAMAP" id="MF_00273">
    <property type="entry name" value="Ribosomal_eL20"/>
    <property type="match status" value="1"/>
</dbReference>
<sequence length="174" mass="20423">MRVTGALRQFEIIGRKLPTEKEPVTKLYRMKIFAPNDIVARSRFWYFLSKLRKFKKTSGEVVSCSEIHEKKPKTIKNFGVWARYDSRSYHHNMYKEFRDLTIAGAVTSCYRDMAARHRVRGRSLHIIKAAEIPAAKCRRVAVTQFHDNALKFPLPHRVLKSKAKFLAKRPHTFF</sequence>
<keyword evidence="7" id="KW-1185">Reference proteome</keyword>
<dbReference type="Pfam" id="PF01775">
    <property type="entry name" value="Ribosomal_L18A"/>
    <property type="match status" value="1"/>
</dbReference>
<evidence type="ECO:0000313" key="6">
    <source>
        <dbReference type="EMBL" id="KJE88864.1"/>
    </source>
</evidence>
<accession>A0A0D2X0D4</accession>
<dbReference type="GO" id="GO:0006412">
    <property type="term" value="P:translation"/>
    <property type="evidence" value="ECO:0007669"/>
    <property type="project" value="InterPro"/>
</dbReference>
<dbReference type="FunFam" id="3.10.20.10:FF:000001">
    <property type="entry name" value="60S ribosomal protein L18a"/>
    <property type="match status" value="1"/>
</dbReference>
<dbReference type="FunCoup" id="A0A0D2X0D4">
    <property type="interactions" value="338"/>
</dbReference>
<protein>
    <recommendedName>
        <fullName evidence="4">60S ribosomal protein L18a</fullName>
    </recommendedName>
</protein>
<dbReference type="InterPro" id="IPR023573">
    <property type="entry name" value="Ribosomal_eL20_dom"/>
</dbReference>
<dbReference type="PhylomeDB" id="A0A0D2X0D4"/>
<dbReference type="OMA" id="CIFAKND"/>
<evidence type="ECO:0000256" key="2">
    <source>
        <dbReference type="ARBA" id="ARBA00022980"/>
    </source>
</evidence>
<name>A0A0D2X0D4_CAPO3</name>
<dbReference type="InterPro" id="IPR028877">
    <property type="entry name" value="Ribosomal_eL20"/>
</dbReference>
<dbReference type="eggNOG" id="KOG0829">
    <property type="taxonomic scope" value="Eukaryota"/>
</dbReference>
<dbReference type="Proteomes" id="UP000008743">
    <property type="component" value="Unassembled WGS sequence"/>
</dbReference>
<evidence type="ECO:0000259" key="5">
    <source>
        <dbReference type="Pfam" id="PF01775"/>
    </source>
</evidence>
<dbReference type="RefSeq" id="XP_004365311.1">
    <property type="nucleotide sequence ID" value="XM_004365254.2"/>
</dbReference>
<proteinExistence type="inferred from homology"/>
<evidence type="ECO:0000256" key="4">
    <source>
        <dbReference type="PIRNR" id="PIRNR002190"/>
    </source>
</evidence>
<dbReference type="OrthoDB" id="1294322at2759"/>
<comment type="similarity">
    <text evidence="1 4">Belongs to the eukaryotic ribosomal protein eL20 family.</text>
</comment>
<dbReference type="EMBL" id="KE346360">
    <property type="protein sequence ID" value="KJE88864.1"/>
    <property type="molecule type" value="Genomic_DNA"/>
</dbReference>
<evidence type="ECO:0000313" key="7">
    <source>
        <dbReference type="Proteomes" id="UP000008743"/>
    </source>
</evidence>
<evidence type="ECO:0000256" key="1">
    <source>
        <dbReference type="ARBA" id="ARBA00009362"/>
    </source>
</evidence>
<dbReference type="PANTHER" id="PTHR10052">
    <property type="entry name" value="60S RIBOSOMAL PROTEIN L18A"/>
    <property type="match status" value="1"/>
</dbReference>
<dbReference type="GO" id="GO:1990904">
    <property type="term" value="C:ribonucleoprotein complex"/>
    <property type="evidence" value="ECO:0007669"/>
    <property type="project" value="UniProtKB-KW"/>
</dbReference>
<dbReference type="FunFam" id="3.10.20.10:FF:000002">
    <property type="entry name" value="60S ribosomal protein L18a"/>
    <property type="match status" value="1"/>
</dbReference>
<dbReference type="InterPro" id="IPR021138">
    <property type="entry name" value="Ribosomal_eL20_eukaryotes"/>
</dbReference>